<feature type="non-terminal residue" evidence="1">
    <location>
        <position position="1"/>
    </location>
</feature>
<proteinExistence type="predicted"/>
<evidence type="ECO:0000313" key="2">
    <source>
        <dbReference type="Proteomes" id="UP001057452"/>
    </source>
</evidence>
<sequence>EETMAQMHQPQVGERKVVRPLNLRSEELLTLVQRDQSLKPPSSILFYLI</sequence>
<gene>
    <name evidence="1" type="ORF">KUCAC02_029982</name>
</gene>
<keyword evidence="2" id="KW-1185">Reference proteome</keyword>
<reference evidence="1" key="1">
    <citation type="submission" date="2022-05" db="EMBL/GenBank/DDBJ databases">
        <title>Chromosome-level genome of Chaenocephalus aceratus.</title>
        <authorList>
            <person name="Park H."/>
        </authorList>
    </citation>
    <scope>NUCLEOTIDE SEQUENCE</scope>
    <source>
        <strain evidence="1">KU_202001</strain>
    </source>
</reference>
<protein>
    <submittedName>
        <fullName evidence="1">Uncharacterized protein</fullName>
    </submittedName>
</protein>
<organism evidence="1 2">
    <name type="scientific">Chaenocephalus aceratus</name>
    <name type="common">Blackfin icefish</name>
    <name type="synonym">Chaenichthys aceratus</name>
    <dbReference type="NCBI Taxonomy" id="36190"/>
    <lineage>
        <taxon>Eukaryota</taxon>
        <taxon>Metazoa</taxon>
        <taxon>Chordata</taxon>
        <taxon>Craniata</taxon>
        <taxon>Vertebrata</taxon>
        <taxon>Euteleostomi</taxon>
        <taxon>Actinopterygii</taxon>
        <taxon>Neopterygii</taxon>
        <taxon>Teleostei</taxon>
        <taxon>Neoteleostei</taxon>
        <taxon>Acanthomorphata</taxon>
        <taxon>Eupercaria</taxon>
        <taxon>Perciformes</taxon>
        <taxon>Notothenioidei</taxon>
        <taxon>Channichthyidae</taxon>
        <taxon>Chaenocephalus</taxon>
    </lineage>
</organism>
<evidence type="ECO:0000313" key="1">
    <source>
        <dbReference type="EMBL" id="KAI4826536.1"/>
    </source>
</evidence>
<dbReference type="EMBL" id="CM043789">
    <property type="protein sequence ID" value="KAI4826536.1"/>
    <property type="molecule type" value="Genomic_DNA"/>
</dbReference>
<comment type="caution">
    <text evidence="1">The sequence shown here is derived from an EMBL/GenBank/DDBJ whole genome shotgun (WGS) entry which is preliminary data.</text>
</comment>
<dbReference type="Proteomes" id="UP001057452">
    <property type="component" value="Chromosome 5"/>
</dbReference>
<accession>A0ACB9XHJ8</accession>
<feature type="non-terminal residue" evidence="1">
    <location>
        <position position="49"/>
    </location>
</feature>
<name>A0ACB9XHJ8_CHAAC</name>